<feature type="compositionally biased region" description="Basic and acidic residues" evidence="1">
    <location>
        <begin position="1"/>
        <end position="15"/>
    </location>
</feature>
<evidence type="ECO:0000313" key="2">
    <source>
        <dbReference type="EMBL" id="MCY1013776.1"/>
    </source>
</evidence>
<reference evidence="2" key="1">
    <citation type="submission" date="2022-11" db="EMBL/GenBank/DDBJ databases">
        <title>Minimal conservation of predation-associated metabolite biosynthetic gene clusters underscores biosynthetic potential of Myxococcota including descriptions for ten novel species: Archangium lansinium sp. nov., Myxococcus landrumus sp. nov., Nannocystis bai.</title>
        <authorList>
            <person name="Ahearne A."/>
            <person name="Stevens C."/>
            <person name="Phillips K."/>
        </authorList>
    </citation>
    <scope>NUCLEOTIDE SEQUENCE</scope>
    <source>
        <strain evidence="2">Na p29</strain>
    </source>
</reference>
<name>A0A9X3F9B8_9BACT</name>
<keyword evidence="3" id="KW-1185">Reference proteome</keyword>
<gene>
    <name evidence="2" type="ORF">OV079_51285</name>
</gene>
<proteinExistence type="predicted"/>
<dbReference type="AlphaFoldDB" id="A0A9X3F9B8"/>
<sequence>MKHEAGAPEDGREQPGEGSHSSRYWVKTSVFSPAATIEPHSSCRRRNFALSFGTYRPSPL</sequence>
<accession>A0A9X3F9B8</accession>
<dbReference type="RefSeq" id="WP_267777899.1">
    <property type="nucleotide sequence ID" value="NZ_JAPNKE010000002.1"/>
</dbReference>
<evidence type="ECO:0000313" key="3">
    <source>
        <dbReference type="Proteomes" id="UP001150924"/>
    </source>
</evidence>
<feature type="region of interest" description="Disordered" evidence="1">
    <location>
        <begin position="1"/>
        <end position="24"/>
    </location>
</feature>
<protein>
    <submittedName>
        <fullName evidence="2">Uncharacterized protein</fullName>
    </submittedName>
</protein>
<comment type="caution">
    <text evidence="2">The sequence shown here is derived from an EMBL/GenBank/DDBJ whole genome shotgun (WGS) entry which is preliminary data.</text>
</comment>
<evidence type="ECO:0000256" key="1">
    <source>
        <dbReference type="SAM" id="MobiDB-lite"/>
    </source>
</evidence>
<dbReference type="EMBL" id="JAPNKE010000002">
    <property type="protein sequence ID" value="MCY1013776.1"/>
    <property type="molecule type" value="Genomic_DNA"/>
</dbReference>
<organism evidence="2 3">
    <name type="scientific">Nannocystis pusilla</name>
    <dbReference type="NCBI Taxonomy" id="889268"/>
    <lineage>
        <taxon>Bacteria</taxon>
        <taxon>Pseudomonadati</taxon>
        <taxon>Myxococcota</taxon>
        <taxon>Polyangia</taxon>
        <taxon>Nannocystales</taxon>
        <taxon>Nannocystaceae</taxon>
        <taxon>Nannocystis</taxon>
    </lineage>
</organism>
<dbReference type="Proteomes" id="UP001150924">
    <property type="component" value="Unassembled WGS sequence"/>
</dbReference>